<protein>
    <recommendedName>
        <fullName evidence="3">DUF1194 domain-containing protein</fullName>
    </recommendedName>
</protein>
<sequence length="87" mass="9010">MSGALGFSFSAFDDSGYAGLRRVIDVSGDGPNNQGLPVTVERDRLVSEGVIINGLPILLKGSGGRGFMSIPNLDVYYEDCVIGGTGA</sequence>
<name>A0A327K2X9_9BRAD</name>
<dbReference type="InterPro" id="IPR010607">
    <property type="entry name" value="DUF1194"/>
</dbReference>
<proteinExistence type="predicted"/>
<feature type="non-terminal residue" evidence="1">
    <location>
        <position position="87"/>
    </location>
</feature>
<dbReference type="Proteomes" id="UP000249130">
    <property type="component" value="Unassembled WGS sequence"/>
</dbReference>
<evidence type="ECO:0000313" key="1">
    <source>
        <dbReference type="EMBL" id="RAI32153.1"/>
    </source>
</evidence>
<evidence type="ECO:0008006" key="3">
    <source>
        <dbReference type="Google" id="ProtNLM"/>
    </source>
</evidence>
<evidence type="ECO:0000313" key="2">
    <source>
        <dbReference type="Proteomes" id="UP000249130"/>
    </source>
</evidence>
<reference evidence="1 2" key="1">
    <citation type="submission" date="2017-07" db="EMBL/GenBank/DDBJ databases">
        <title>Draft Genome Sequences of Select Purple Nonsulfur Bacteria.</title>
        <authorList>
            <person name="Lasarre B."/>
            <person name="Mckinlay J.B."/>
        </authorList>
    </citation>
    <scope>NUCLEOTIDE SEQUENCE [LARGE SCALE GENOMIC DNA]</scope>
    <source>
        <strain evidence="1 2">DSM 5909</strain>
    </source>
</reference>
<keyword evidence="2" id="KW-1185">Reference proteome</keyword>
<dbReference type="EMBL" id="NPEX01000828">
    <property type="protein sequence ID" value="RAI32153.1"/>
    <property type="molecule type" value="Genomic_DNA"/>
</dbReference>
<dbReference type="Pfam" id="PF06707">
    <property type="entry name" value="DUF1194"/>
    <property type="match status" value="1"/>
</dbReference>
<organism evidence="1 2">
    <name type="scientific">Rhodoplanes roseus</name>
    <dbReference type="NCBI Taxonomy" id="29409"/>
    <lineage>
        <taxon>Bacteria</taxon>
        <taxon>Pseudomonadati</taxon>
        <taxon>Pseudomonadota</taxon>
        <taxon>Alphaproteobacteria</taxon>
        <taxon>Hyphomicrobiales</taxon>
        <taxon>Nitrobacteraceae</taxon>
        <taxon>Rhodoplanes</taxon>
    </lineage>
</organism>
<comment type="caution">
    <text evidence="1">The sequence shown here is derived from an EMBL/GenBank/DDBJ whole genome shotgun (WGS) entry which is preliminary data.</text>
</comment>
<accession>A0A327K2X9</accession>
<dbReference type="AlphaFoldDB" id="A0A327K2X9"/>
<gene>
    <name evidence="1" type="ORF">CH341_32320</name>
</gene>